<keyword evidence="7 8" id="KW-0998">Cell outer membrane</keyword>
<proteinExistence type="inferred from homology"/>
<protein>
    <submittedName>
        <fullName evidence="13">TonB-linked SusC/RagA family outer membrane protein</fullName>
    </submittedName>
</protein>
<evidence type="ECO:0000313" key="14">
    <source>
        <dbReference type="Proteomes" id="UP000249720"/>
    </source>
</evidence>
<name>A0A2W7RTE5_9BACT</name>
<sequence>MRKFLTLLLCLLVTAGSLLAQTRTVKGKIVDENGTPLSGVSVLVKGTQLGTSSGEDGSFTIQVPESAKTLSFTAVNFAPLQLPITNNMMVKMQRGSSDLSEVVVVAYGTTKKTNVTGSVATISGSEVADKPFTSVDKAMQGAVAGLQSTSSSGAPGSATDIRIRGIGSINASASPLWVIDGVIASTGDFTVNTTTANVLSSLNPDDIESITVLKDAAATSIYGSRAANGVILVTTKKGKAGQTRINFSTEIGDNSRAYDPKVKPLTTAQSVTVYQQALINAGYAANNTQANAIIFDPVNGFGVDSTVNTNWFNVVNQPHAAQQQYNLSLSGGNDKTQFYASGGYFNQDGTTLNTYFKRYNGSLSVTHHVNDRITFATGLNGSTSEQSTPTNGGTFANPVLESFFLLPWYSPRNADGSLKYNDPQGEFPLNGGIYNPLVQAAYNKNTAKQTTFRGYVSGEFQILKNLKFTSRYSGEYFTIQEDQYRNPFYGDGYAHGGDAFSAFTRVFDWTWSNFADFKQNLNKANDIYFDLKLGYEAQQYKYYTLQSGAQGFPSTLALTYLASAATPTSAYALPSGNATNSIFSNADINFKNKYVLSGSFRRDGSSVFGVNNRYGNFFSVGATWNINEEEFIKNISWINLLKLRASYGSNGNSLGFGNYQALATYGYGYNYTGVPGSAPSNIGNPNLTWEKNKPFDVGVDFSIFKDRLFGTVDYYNRVTSDLLANTTLSPTSGFPGGQLSNVGSVKNEGIEITLGGKPVVTKNFSWTVSFNFAHNKNRVESLFQNKSISASPFYYTVGHDLQEFYLRQWAGVDPTNGDPNWYTDATKKTKTNNYSATQLALTGYSAAPKFYGSLNNTFVYKNFSLDAQLFYNYGNYLFDQWGAYLNSDGAYYGAFNQLNTQLNAWKNPGDITNVPKIVLGGNKNGYRTSTRYIYKGDYVRLRNIQLNYTIPGSLVKRAYLKNVTVYVRGTNIFTFGVDKNLAFDPEAGINGIGNLEVFIPKTIAGGIKIGL</sequence>
<comment type="similarity">
    <text evidence="8 9">Belongs to the TonB-dependent receptor family.</text>
</comment>
<dbReference type="EMBL" id="QKZV01000006">
    <property type="protein sequence ID" value="PZX61790.1"/>
    <property type="molecule type" value="Genomic_DNA"/>
</dbReference>
<dbReference type="AlphaFoldDB" id="A0A2W7RTE5"/>
<dbReference type="NCBIfam" id="TIGR04056">
    <property type="entry name" value="OMP_RagA_SusC"/>
    <property type="match status" value="1"/>
</dbReference>
<dbReference type="Proteomes" id="UP000249720">
    <property type="component" value="Unassembled WGS sequence"/>
</dbReference>
<evidence type="ECO:0000256" key="2">
    <source>
        <dbReference type="ARBA" id="ARBA00022448"/>
    </source>
</evidence>
<accession>A0A2W7RTE5</accession>
<dbReference type="SUPFAM" id="SSF56935">
    <property type="entry name" value="Porins"/>
    <property type="match status" value="1"/>
</dbReference>
<evidence type="ECO:0000256" key="3">
    <source>
        <dbReference type="ARBA" id="ARBA00022452"/>
    </source>
</evidence>
<dbReference type="InterPro" id="IPR000531">
    <property type="entry name" value="Beta-barrel_TonB"/>
</dbReference>
<feature type="domain" description="TonB-dependent receptor-like beta-barrel" evidence="11">
    <location>
        <begin position="420"/>
        <end position="971"/>
    </location>
</feature>
<dbReference type="RefSeq" id="WP_111295764.1">
    <property type="nucleotide sequence ID" value="NZ_QKZV01000006.1"/>
</dbReference>
<dbReference type="InterPro" id="IPR023996">
    <property type="entry name" value="TonB-dep_OMP_SusC/RagA"/>
</dbReference>
<evidence type="ECO:0000256" key="4">
    <source>
        <dbReference type="ARBA" id="ARBA00022692"/>
    </source>
</evidence>
<dbReference type="InterPro" id="IPR012910">
    <property type="entry name" value="Plug_dom"/>
</dbReference>
<feature type="domain" description="TonB-dependent receptor plug" evidence="12">
    <location>
        <begin position="112"/>
        <end position="230"/>
    </location>
</feature>
<dbReference type="Pfam" id="PF13715">
    <property type="entry name" value="CarbopepD_reg_2"/>
    <property type="match status" value="1"/>
</dbReference>
<dbReference type="InterPro" id="IPR037066">
    <property type="entry name" value="Plug_dom_sf"/>
</dbReference>
<evidence type="ECO:0000256" key="10">
    <source>
        <dbReference type="SAM" id="SignalP"/>
    </source>
</evidence>
<dbReference type="Pfam" id="PF07715">
    <property type="entry name" value="Plug"/>
    <property type="match status" value="1"/>
</dbReference>
<dbReference type="Gene3D" id="2.60.40.1120">
    <property type="entry name" value="Carboxypeptidase-like, regulatory domain"/>
    <property type="match status" value="1"/>
</dbReference>
<evidence type="ECO:0000256" key="6">
    <source>
        <dbReference type="ARBA" id="ARBA00023136"/>
    </source>
</evidence>
<dbReference type="Pfam" id="PF00593">
    <property type="entry name" value="TonB_dep_Rec_b-barrel"/>
    <property type="match status" value="1"/>
</dbReference>
<dbReference type="GO" id="GO:0009279">
    <property type="term" value="C:cell outer membrane"/>
    <property type="evidence" value="ECO:0007669"/>
    <property type="project" value="UniProtKB-SubCell"/>
</dbReference>
<organism evidence="13 14">
    <name type="scientific">Hydrotalea sandarakina</name>
    <dbReference type="NCBI Taxonomy" id="1004304"/>
    <lineage>
        <taxon>Bacteria</taxon>
        <taxon>Pseudomonadati</taxon>
        <taxon>Bacteroidota</taxon>
        <taxon>Chitinophagia</taxon>
        <taxon>Chitinophagales</taxon>
        <taxon>Chitinophagaceae</taxon>
        <taxon>Hydrotalea</taxon>
    </lineage>
</organism>
<keyword evidence="6 8" id="KW-0472">Membrane</keyword>
<dbReference type="SUPFAM" id="SSF49464">
    <property type="entry name" value="Carboxypeptidase regulatory domain-like"/>
    <property type="match status" value="1"/>
</dbReference>
<keyword evidence="5 9" id="KW-0798">TonB box</keyword>
<evidence type="ECO:0000256" key="8">
    <source>
        <dbReference type="PROSITE-ProRule" id="PRU01360"/>
    </source>
</evidence>
<evidence type="ECO:0000256" key="9">
    <source>
        <dbReference type="RuleBase" id="RU003357"/>
    </source>
</evidence>
<dbReference type="OrthoDB" id="9768177at2"/>
<evidence type="ECO:0000313" key="13">
    <source>
        <dbReference type="EMBL" id="PZX61790.1"/>
    </source>
</evidence>
<reference evidence="13 14" key="1">
    <citation type="submission" date="2018-06" db="EMBL/GenBank/DDBJ databases">
        <title>Genomic Encyclopedia of Archaeal and Bacterial Type Strains, Phase II (KMG-II): from individual species to whole genera.</title>
        <authorList>
            <person name="Goeker M."/>
        </authorList>
    </citation>
    <scope>NUCLEOTIDE SEQUENCE [LARGE SCALE GENOMIC DNA]</scope>
    <source>
        <strain evidence="13 14">DSM 23241</strain>
    </source>
</reference>
<dbReference type="InterPro" id="IPR008969">
    <property type="entry name" value="CarboxyPept-like_regulatory"/>
</dbReference>
<keyword evidence="2 8" id="KW-0813">Transport</keyword>
<gene>
    <name evidence="13" type="ORF">LX80_01951</name>
</gene>
<dbReference type="PROSITE" id="PS52016">
    <property type="entry name" value="TONB_DEPENDENT_REC_3"/>
    <property type="match status" value="1"/>
</dbReference>
<evidence type="ECO:0000259" key="12">
    <source>
        <dbReference type="Pfam" id="PF07715"/>
    </source>
</evidence>
<dbReference type="Gene3D" id="2.40.170.20">
    <property type="entry name" value="TonB-dependent receptor, beta-barrel domain"/>
    <property type="match status" value="1"/>
</dbReference>
<evidence type="ECO:0000256" key="5">
    <source>
        <dbReference type="ARBA" id="ARBA00023077"/>
    </source>
</evidence>
<comment type="subcellular location">
    <subcellularLocation>
        <location evidence="1 8">Cell outer membrane</location>
        <topology evidence="1 8">Multi-pass membrane protein</topology>
    </subcellularLocation>
</comment>
<keyword evidence="10" id="KW-0732">Signal</keyword>
<dbReference type="InterPro" id="IPR023997">
    <property type="entry name" value="TonB-dep_OMP_SusC/RagA_CS"/>
</dbReference>
<dbReference type="InterPro" id="IPR036942">
    <property type="entry name" value="Beta-barrel_TonB_sf"/>
</dbReference>
<keyword evidence="14" id="KW-1185">Reference proteome</keyword>
<dbReference type="Gene3D" id="2.170.130.10">
    <property type="entry name" value="TonB-dependent receptor, plug domain"/>
    <property type="match status" value="1"/>
</dbReference>
<evidence type="ECO:0000256" key="7">
    <source>
        <dbReference type="ARBA" id="ARBA00023237"/>
    </source>
</evidence>
<keyword evidence="3 8" id="KW-1134">Transmembrane beta strand</keyword>
<comment type="caution">
    <text evidence="13">The sequence shown here is derived from an EMBL/GenBank/DDBJ whole genome shotgun (WGS) entry which is preliminary data.</text>
</comment>
<evidence type="ECO:0000256" key="1">
    <source>
        <dbReference type="ARBA" id="ARBA00004571"/>
    </source>
</evidence>
<feature type="chain" id="PRO_5016163969" evidence="10">
    <location>
        <begin position="21"/>
        <end position="1011"/>
    </location>
</feature>
<keyword evidence="4 8" id="KW-0812">Transmembrane</keyword>
<dbReference type="InterPro" id="IPR039426">
    <property type="entry name" value="TonB-dep_rcpt-like"/>
</dbReference>
<dbReference type="NCBIfam" id="TIGR04057">
    <property type="entry name" value="SusC_RagA_signa"/>
    <property type="match status" value="1"/>
</dbReference>
<evidence type="ECO:0000259" key="11">
    <source>
        <dbReference type="Pfam" id="PF00593"/>
    </source>
</evidence>
<feature type="signal peptide" evidence="10">
    <location>
        <begin position="1"/>
        <end position="20"/>
    </location>
</feature>